<accession>A0ABY9H5U5</accession>
<dbReference type="InterPro" id="IPR036291">
    <property type="entry name" value="NAD(P)-bd_dom_sf"/>
</dbReference>
<reference evidence="2 3" key="1">
    <citation type="submission" date="2023-08" db="EMBL/GenBank/DDBJ databases">
        <title>Transcriptome Analysis of Halomonas alkalicola CICC 11012s to Identify the Genes Involved in Alkaline Tolerances.</title>
        <authorList>
            <person name="Zhai L."/>
        </authorList>
    </citation>
    <scope>NUCLEOTIDE SEQUENCE [LARGE SCALE GENOMIC DNA]</scope>
    <source>
        <strain evidence="2 3">CICC 11012s</strain>
    </source>
</reference>
<evidence type="ECO:0000313" key="2">
    <source>
        <dbReference type="EMBL" id="WLI73749.1"/>
    </source>
</evidence>
<sequence>MSNVIGSGLLGRSFRSLALPGALYFCSGVSDSKETRASEFDRERELLLSICEETQTFSNFVYFSSIMAPDRASKYFEHKYNMEELVRSLFPEKYLIVRLPQVVGMVKNTTLFPELVRRIHRGLPVLVQRNATRSLIDIDDVVRITNKLIEVDAKGLEINCMPDETVSLSDIVDFISDEIGCPADRVYVDEGVAQDADRRLMRQYLCEEDPVLLPGYTRFVVSKYAKKLLDDEARQPT</sequence>
<dbReference type="InterPro" id="IPR001509">
    <property type="entry name" value="Epimerase_deHydtase"/>
</dbReference>
<dbReference type="SUPFAM" id="SSF51735">
    <property type="entry name" value="NAD(P)-binding Rossmann-fold domains"/>
    <property type="match status" value="1"/>
</dbReference>
<keyword evidence="3" id="KW-1185">Reference proteome</keyword>
<dbReference type="Proteomes" id="UP001235344">
    <property type="component" value="Chromosome"/>
</dbReference>
<name>A0ABY9H5U5_9GAMM</name>
<protein>
    <submittedName>
        <fullName evidence="2">NAD(P)-dependent oxidoreductase</fullName>
    </submittedName>
</protein>
<dbReference type="Gene3D" id="3.40.50.720">
    <property type="entry name" value="NAD(P)-binding Rossmann-like Domain"/>
    <property type="match status" value="1"/>
</dbReference>
<dbReference type="Pfam" id="PF01370">
    <property type="entry name" value="Epimerase"/>
    <property type="match status" value="1"/>
</dbReference>
<evidence type="ECO:0000259" key="1">
    <source>
        <dbReference type="Pfam" id="PF01370"/>
    </source>
</evidence>
<dbReference type="RefSeq" id="WP_305501554.1">
    <property type="nucleotide sequence ID" value="NZ_CP131913.1"/>
</dbReference>
<feature type="domain" description="NAD-dependent epimerase/dehydratase" evidence="1">
    <location>
        <begin position="71"/>
        <end position="151"/>
    </location>
</feature>
<organism evidence="2 3">
    <name type="scientific">Halomonas alkalicola</name>
    <dbReference type="NCBI Taxonomy" id="1930622"/>
    <lineage>
        <taxon>Bacteria</taxon>
        <taxon>Pseudomonadati</taxon>
        <taxon>Pseudomonadota</taxon>
        <taxon>Gammaproteobacteria</taxon>
        <taxon>Oceanospirillales</taxon>
        <taxon>Halomonadaceae</taxon>
        <taxon>Halomonas</taxon>
    </lineage>
</organism>
<gene>
    <name evidence="2" type="ORF">B6N23_02070</name>
</gene>
<evidence type="ECO:0000313" key="3">
    <source>
        <dbReference type="Proteomes" id="UP001235344"/>
    </source>
</evidence>
<proteinExistence type="predicted"/>
<dbReference type="EMBL" id="CP131913">
    <property type="protein sequence ID" value="WLI73749.1"/>
    <property type="molecule type" value="Genomic_DNA"/>
</dbReference>